<dbReference type="RefSeq" id="WP_119761579.1">
    <property type="nucleotide sequence ID" value="NZ_QYUJ01000010.1"/>
</dbReference>
<dbReference type="EMBL" id="QYUJ01000010">
    <property type="protein sequence ID" value="RJF74537.1"/>
    <property type="molecule type" value="Genomic_DNA"/>
</dbReference>
<protein>
    <submittedName>
        <fullName evidence="1">Uncharacterized protein</fullName>
    </submittedName>
</protein>
<comment type="caution">
    <text evidence="1">The sequence shown here is derived from an EMBL/GenBank/DDBJ whole genome shotgun (WGS) entry which is preliminary data.</text>
</comment>
<dbReference type="AlphaFoldDB" id="A0A418VEK1"/>
<accession>A0A418VEK1</accession>
<dbReference type="Proteomes" id="UP000286287">
    <property type="component" value="Unassembled WGS sequence"/>
</dbReference>
<name>A0A418VEK1_9DEIO</name>
<gene>
    <name evidence="1" type="ORF">D3875_04455</name>
</gene>
<evidence type="ECO:0000313" key="1">
    <source>
        <dbReference type="EMBL" id="RJF74537.1"/>
    </source>
</evidence>
<organism evidence="1 2">
    <name type="scientific">Deinococcus cavernae</name>
    <dbReference type="NCBI Taxonomy" id="2320857"/>
    <lineage>
        <taxon>Bacteria</taxon>
        <taxon>Thermotogati</taxon>
        <taxon>Deinococcota</taxon>
        <taxon>Deinococci</taxon>
        <taxon>Deinococcales</taxon>
        <taxon>Deinococcaceae</taxon>
        <taxon>Deinococcus</taxon>
    </lineage>
</organism>
<reference evidence="1 2" key="1">
    <citation type="submission" date="2018-09" db="EMBL/GenBank/DDBJ databases">
        <authorList>
            <person name="Zhu H."/>
        </authorList>
    </citation>
    <scope>NUCLEOTIDE SEQUENCE [LARGE SCALE GENOMIC DNA]</scope>
    <source>
        <strain evidence="1 2">K2S05-167</strain>
    </source>
</reference>
<keyword evidence="2" id="KW-1185">Reference proteome</keyword>
<evidence type="ECO:0000313" key="2">
    <source>
        <dbReference type="Proteomes" id="UP000286287"/>
    </source>
</evidence>
<proteinExistence type="predicted"/>
<sequence length="112" mass="11884">MTTKNTDIVADLPGDITTVPQDVLEQAQKLGLLVSRQAGLGVLVVFTDTTNLHTPMPLLSGGTPLPEQLPLAFWQVLTACAQKGVAVDLKGIDLIPGDECDCAVCRAERVMN</sequence>